<dbReference type="PANTHER" id="PTHR28586:SF1">
    <property type="entry name" value="PROTEIN PAXX"/>
    <property type="match status" value="1"/>
</dbReference>
<evidence type="ECO:0000313" key="2">
    <source>
        <dbReference type="EMBL" id="KAG7480490.1"/>
    </source>
</evidence>
<feature type="compositionally biased region" description="Polar residues" evidence="1">
    <location>
        <begin position="135"/>
        <end position="148"/>
    </location>
</feature>
<evidence type="ECO:0008006" key="4">
    <source>
        <dbReference type="Google" id="ProtNLM"/>
    </source>
</evidence>
<dbReference type="GO" id="GO:0060090">
    <property type="term" value="F:molecular adaptor activity"/>
    <property type="evidence" value="ECO:0007669"/>
    <property type="project" value="TreeGrafter"/>
</dbReference>
<comment type="caution">
    <text evidence="2">The sequence shown here is derived from an EMBL/GenBank/DDBJ whole genome shotgun (WGS) entry which is preliminary data.</text>
</comment>
<dbReference type="InterPro" id="IPR027873">
    <property type="entry name" value="PAXX"/>
</dbReference>
<dbReference type="InterPro" id="IPR054134">
    <property type="entry name" value="PAXX_N"/>
</dbReference>
<dbReference type="GO" id="GO:0070419">
    <property type="term" value="C:nonhomologous end joining complex"/>
    <property type="evidence" value="ECO:0007669"/>
    <property type="project" value="TreeGrafter"/>
</dbReference>
<dbReference type="GO" id="GO:0005634">
    <property type="term" value="C:nucleus"/>
    <property type="evidence" value="ECO:0007669"/>
    <property type="project" value="TreeGrafter"/>
</dbReference>
<dbReference type="GO" id="GO:0035861">
    <property type="term" value="C:site of double-strand break"/>
    <property type="evidence" value="ECO:0007669"/>
    <property type="project" value="TreeGrafter"/>
</dbReference>
<dbReference type="Pfam" id="PF15384">
    <property type="entry name" value="PAXX"/>
    <property type="match status" value="1"/>
</dbReference>
<dbReference type="PANTHER" id="PTHR28586">
    <property type="entry name" value="PROTEIN PAXX"/>
    <property type="match status" value="1"/>
</dbReference>
<reference evidence="2" key="1">
    <citation type="submission" date="2021-01" db="EMBL/GenBank/DDBJ databases">
        <authorList>
            <person name="Zahm M."/>
            <person name="Roques C."/>
            <person name="Cabau C."/>
            <person name="Klopp C."/>
            <person name="Donnadieu C."/>
            <person name="Jouanno E."/>
            <person name="Lampietro C."/>
            <person name="Louis A."/>
            <person name="Herpin A."/>
            <person name="Echchiki A."/>
            <person name="Berthelot C."/>
            <person name="Parey E."/>
            <person name="Roest-Crollius H."/>
            <person name="Braasch I."/>
            <person name="Postlethwait J."/>
            <person name="Bobe J."/>
            <person name="Montfort J."/>
            <person name="Bouchez O."/>
            <person name="Begum T."/>
            <person name="Mejri S."/>
            <person name="Adams A."/>
            <person name="Chen W.-J."/>
            <person name="Guiguen Y."/>
        </authorList>
    </citation>
    <scope>NUCLEOTIDE SEQUENCE</scope>
    <source>
        <strain evidence="2">YG-15Mar2019-1</strain>
        <tissue evidence="2">Brain</tissue>
    </source>
</reference>
<accession>A0A9D3QBT5</accession>
<protein>
    <recommendedName>
        <fullName evidence="4">Protein PAXX</fullName>
    </recommendedName>
</protein>
<dbReference type="OrthoDB" id="5969703at2759"/>
<name>A0A9D3QBT5_MEGAT</name>
<keyword evidence="3" id="KW-1185">Reference proteome</keyword>
<dbReference type="Proteomes" id="UP001046870">
    <property type="component" value="Chromosome 4"/>
</dbReference>
<gene>
    <name evidence="2" type="ORF">MATL_G00056640</name>
</gene>
<organism evidence="2 3">
    <name type="scientific">Megalops atlanticus</name>
    <name type="common">Tarpon</name>
    <name type="synonym">Clupea gigantea</name>
    <dbReference type="NCBI Taxonomy" id="7932"/>
    <lineage>
        <taxon>Eukaryota</taxon>
        <taxon>Metazoa</taxon>
        <taxon>Chordata</taxon>
        <taxon>Craniata</taxon>
        <taxon>Vertebrata</taxon>
        <taxon>Euteleostomi</taxon>
        <taxon>Actinopterygii</taxon>
        <taxon>Neopterygii</taxon>
        <taxon>Teleostei</taxon>
        <taxon>Elopiformes</taxon>
        <taxon>Megalopidae</taxon>
        <taxon>Megalops</taxon>
    </lineage>
</organism>
<proteinExistence type="predicted"/>
<dbReference type="EMBL" id="JAFDVH010000004">
    <property type="protein sequence ID" value="KAG7480490.1"/>
    <property type="molecule type" value="Genomic_DNA"/>
</dbReference>
<dbReference type="AlphaFoldDB" id="A0A9D3QBT5"/>
<feature type="region of interest" description="Disordered" evidence="1">
    <location>
        <begin position="135"/>
        <end position="201"/>
    </location>
</feature>
<dbReference type="CDD" id="cd22286">
    <property type="entry name" value="HD_PAXX_N"/>
    <property type="match status" value="1"/>
</dbReference>
<evidence type="ECO:0000256" key="1">
    <source>
        <dbReference type="SAM" id="MobiDB-lite"/>
    </source>
</evidence>
<dbReference type="GO" id="GO:0006303">
    <property type="term" value="P:double-strand break repair via nonhomologous end joining"/>
    <property type="evidence" value="ECO:0007669"/>
    <property type="project" value="InterPro"/>
</dbReference>
<sequence length="201" mass="21907">MDHDVLPAKSMYCTLVNKSDNVKYMCYTHRKAGVFNIGLTNASEVWSTDFTEETFAEHRKKFALTSAEDYISKIRSACRSGSVSVSAQEEGVSVSLQLGGVSGAVTVTLSRLSDPEASEALRDLLFGMADTLTHLNTAGGSPSSSPMRSQFRRNPDFEPRRQQNGPTVALKKRLPGDSLINPGSRRKRPATGVAFDDSEDL</sequence>
<evidence type="ECO:0000313" key="3">
    <source>
        <dbReference type="Proteomes" id="UP001046870"/>
    </source>
</evidence>